<organism evidence="5">
    <name type="scientific">marine sediment metagenome</name>
    <dbReference type="NCBI Taxonomy" id="412755"/>
    <lineage>
        <taxon>unclassified sequences</taxon>
        <taxon>metagenomes</taxon>
        <taxon>ecological metagenomes</taxon>
    </lineage>
</organism>
<evidence type="ECO:0000259" key="3">
    <source>
        <dbReference type="Pfam" id="PF08541"/>
    </source>
</evidence>
<evidence type="ECO:0000259" key="4">
    <source>
        <dbReference type="Pfam" id="PF08545"/>
    </source>
</evidence>
<dbReference type="EMBL" id="LAZR01023732">
    <property type="protein sequence ID" value="KKL77501.1"/>
    <property type="molecule type" value="Genomic_DNA"/>
</dbReference>
<evidence type="ECO:0000256" key="1">
    <source>
        <dbReference type="ARBA" id="ARBA00022679"/>
    </source>
</evidence>
<dbReference type="GO" id="GO:0044550">
    <property type="term" value="P:secondary metabolite biosynthetic process"/>
    <property type="evidence" value="ECO:0007669"/>
    <property type="project" value="TreeGrafter"/>
</dbReference>
<dbReference type="SUPFAM" id="SSF53901">
    <property type="entry name" value="Thiolase-like"/>
    <property type="match status" value="1"/>
</dbReference>
<dbReference type="NCBIfam" id="NF005308">
    <property type="entry name" value="PRK06840.1"/>
    <property type="match status" value="1"/>
</dbReference>
<dbReference type="Gene3D" id="3.40.47.10">
    <property type="match status" value="1"/>
</dbReference>
<dbReference type="Pfam" id="PF08541">
    <property type="entry name" value="ACP_syn_III_C"/>
    <property type="match status" value="1"/>
</dbReference>
<dbReference type="InterPro" id="IPR013747">
    <property type="entry name" value="ACP_syn_III_C"/>
</dbReference>
<keyword evidence="2" id="KW-0012">Acyltransferase</keyword>
<dbReference type="Pfam" id="PF08545">
    <property type="entry name" value="ACP_syn_III"/>
    <property type="match status" value="1"/>
</dbReference>
<dbReference type="PANTHER" id="PTHR34069">
    <property type="entry name" value="3-OXOACYL-[ACYL-CARRIER-PROTEIN] SYNTHASE 3"/>
    <property type="match status" value="1"/>
</dbReference>
<proteinExistence type="predicted"/>
<reference evidence="5" key="1">
    <citation type="journal article" date="2015" name="Nature">
        <title>Complex archaea that bridge the gap between prokaryotes and eukaryotes.</title>
        <authorList>
            <person name="Spang A."/>
            <person name="Saw J.H."/>
            <person name="Jorgensen S.L."/>
            <person name="Zaremba-Niedzwiedzka K."/>
            <person name="Martijn J."/>
            <person name="Lind A.E."/>
            <person name="van Eijk R."/>
            <person name="Schleper C."/>
            <person name="Guy L."/>
            <person name="Ettema T.J."/>
        </authorList>
    </citation>
    <scope>NUCLEOTIDE SEQUENCE</scope>
</reference>
<dbReference type="InterPro" id="IPR013751">
    <property type="entry name" value="ACP_syn_III_N"/>
</dbReference>
<feature type="domain" description="Beta-ketoacyl-[acyl-carrier-protein] synthase III C-terminal" evidence="3">
    <location>
        <begin position="249"/>
        <end position="338"/>
    </location>
</feature>
<accession>A0A0F9FGB9</accession>
<dbReference type="PANTHER" id="PTHR34069:SF2">
    <property type="entry name" value="BETA-KETOACYL-[ACYL-CARRIER-PROTEIN] SYNTHASE III"/>
    <property type="match status" value="1"/>
</dbReference>
<keyword evidence="1" id="KW-0808">Transferase</keyword>
<gene>
    <name evidence="5" type="ORF">LCGC14_2034260</name>
</gene>
<sequence length="342" mass="37569">MNPRNVGLESWGVFIPEERHTSEYMSKETGIPKDIIEEKFGLLGKSVPGPEDHTVQMGANASLQALKRAGIVPDDLDVIIWAGEVYAERPLVVNGIKLQQLLGNPMKSWAFDVNQRCGTFLVGMIIAKSLIQTNPSINRILVASGYRNCDLINYKNQRSRFMISLAASGVAAIIRGDYNTNEILGISSISDGRFADDVYIPAGGTIQPLTAKCLEDGLNFLDVPDPEGLKDRLDKYSMDSFVRVIDKALTKSGITREDIDYLALLHMKRSAFEYVAKAVGVDPYSQSTYFEDIGHNGQNDGIISIEYGLRDGKIKDGDIVVIVSAGIGWAWNAGVIRWGPPE</sequence>
<comment type="caution">
    <text evidence="5">The sequence shown here is derived from an EMBL/GenBank/DDBJ whole genome shotgun (WGS) entry which is preliminary data.</text>
</comment>
<feature type="domain" description="Beta-ketoacyl-[acyl-carrier-protein] synthase III N-terminal" evidence="4">
    <location>
        <begin position="111"/>
        <end position="192"/>
    </location>
</feature>
<dbReference type="InterPro" id="IPR016039">
    <property type="entry name" value="Thiolase-like"/>
</dbReference>
<dbReference type="AlphaFoldDB" id="A0A0F9FGB9"/>
<evidence type="ECO:0008006" key="6">
    <source>
        <dbReference type="Google" id="ProtNLM"/>
    </source>
</evidence>
<protein>
    <recommendedName>
        <fullName evidence="6">Beta-ketoacyl-[acyl-carrier-protein] synthase III C-terminal domain-containing protein</fullName>
    </recommendedName>
</protein>
<name>A0A0F9FGB9_9ZZZZ</name>
<evidence type="ECO:0000256" key="2">
    <source>
        <dbReference type="ARBA" id="ARBA00023315"/>
    </source>
</evidence>
<dbReference type="GO" id="GO:0004315">
    <property type="term" value="F:3-oxoacyl-[acyl-carrier-protein] synthase activity"/>
    <property type="evidence" value="ECO:0007669"/>
    <property type="project" value="InterPro"/>
</dbReference>
<evidence type="ECO:0000313" key="5">
    <source>
        <dbReference type="EMBL" id="KKL77501.1"/>
    </source>
</evidence>
<dbReference type="GO" id="GO:0006633">
    <property type="term" value="P:fatty acid biosynthetic process"/>
    <property type="evidence" value="ECO:0007669"/>
    <property type="project" value="InterPro"/>
</dbReference>